<dbReference type="EMBL" id="JAIWYP010000012">
    <property type="protein sequence ID" value="KAH3725411.1"/>
    <property type="molecule type" value="Genomic_DNA"/>
</dbReference>
<keyword evidence="2" id="KW-1185">Reference proteome</keyword>
<dbReference type="AlphaFoldDB" id="A0A9D4HNR3"/>
<organism evidence="1 2">
    <name type="scientific">Dreissena polymorpha</name>
    <name type="common">Zebra mussel</name>
    <name type="synonym">Mytilus polymorpha</name>
    <dbReference type="NCBI Taxonomy" id="45954"/>
    <lineage>
        <taxon>Eukaryota</taxon>
        <taxon>Metazoa</taxon>
        <taxon>Spiralia</taxon>
        <taxon>Lophotrochozoa</taxon>
        <taxon>Mollusca</taxon>
        <taxon>Bivalvia</taxon>
        <taxon>Autobranchia</taxon>
        <taxon>Heteroconchia</taxon>
        <taxon>Euheterodonta</taxon>
        <taxon>Imparidentia</taxon>
        <taxon>Neoheterodontei</taxon>
        <taxon>Myida</taxon>
        <taxon>Dreissenoidea</taxon>
        <taxon>Dreissenidae</taxon>
        <taxon>Dreissena</taxon>
    </lineage>
</organism>
<comment type="caution">
    <text evidence="1">The sequence shown here is derived from an EMBL/GenBank/DDBJ whole genome shotgun (WGS) entry which is preliminary data.</text>
</comment>
<dbReference type="Proteomes" id="UP000828390">
    <property type="component" value="Unassembled WGS sequence"/>
</dbReference>
<reference evidence="1" key="1">
    <citation type="journal article" date="2019" name="bioRxiv">
        <title>The Genome of the Zebra Mussel, Dreissena polymorpha: A Resource for Invasive Species Research.</title>
        <authorList>
            <person name="McCartney M.A."/>
            <person name="Auch B."/>
            <person name="Kono T."/>
            <person name="Mallez S."/>
            <person name="Zhang Y."/>
            <person name="Obille A."/>
            <person name="Becker A."/>
            <person name="Abrahante J.E."/>
            <person name="Garbe J."/>
            <person name="Badalamenti J.P."/>
            <person name="Herman A."/>
            <person name="Mangelson H."/>
            <person name="Liachko I."/>
            <person name="Sullivan S."/>
            <person name="Sone E.D."/>
            <person name="Koren S."/>
            <person name="Silverstein K.A.T."/>
            <person name="Beckman K.B."/>
            <person name="Gohl D.M."/>
        </authorList>
    </citation>
    <scope>NUCLEOTIDE SEQUENCE</scope>
    <source>
        <strain evidence="1">Duluth1</strain>
        <tissue evidence="1">Whole animal</tissue>
    </source>
</reference>
<name>A0A9D4HNR3_DREPO</name>
<sequence length="64" mass="7499">MTTENERYSFRRLMKSLESCFCTKELRETSKAKFRQAVQGHEESLEDWADRVLTLATPAFVDLP</sequence>
<gene>
    <name evidence="1" type="ORF">DPMN_051244</name>
</gene>
<reference evidence="1" key="2">
    <citation type="submission" date="2020-11" db="EMBL/GenBank/DDBJ databases">
        <authorList>
            <person name="McCartney M.A."/>
            <person name="Auch B."/>
            <person name="Kono T."/>
            <person name="Mallez S."/>
            <person name="Becker A."/>
            <person name="Gohl D.M."/>
            <person name="Silverstein K.A.T."/>
            <person name="Koren S."/>
            <person name="Bechman K.B."/>
            <person name="Herman A."/>
            <person name="Abrahante J.E."/>
            <person name="Garbe J."/>
        </authorList>
    </citation>
    <scope>NUCLEOTIDE SEQUENCE</scope>
    <source>
        <strain evidence="1">Duluth1</strain>
        <tissue evidence="1">Whole animal</tissue>
    </source>
</reference>
<protein>
    <submittedName>
        <fullName evidence="1">Uncharacterized protein</fullName>
    </submittedName>
</protein>
<evidence type="ECO:0000313" key="1">
    <source>
        <dbReference type="EMBL" id="KAH3725411.1"/>
    </source>
</evidence>
<proteinExistence type="predicted"/>
<accession>A0A9D4HNR3</accession>
<evidence type="ECO:0000313" key="2">
    <source>
        <dbReference type="Proteomes" id="UP000828390"/>
    </source>
</evidence>